<reference evidence="1 2" key="1">
    <citation type="submission" date="2016-11" db="EMBL/GenBank/DDBJ databases">
        <authorList>
            <person name="Jaros S."/>
            <person name="Januszkiewicz K."/>
            <person name="Wedrychowicz H."/>
        </authorList>
    </citation>
    <scope>NUCLEOTIDE SEQUENCE [LARGE SCALE GENOMIC DNA]</scope>
    <source>
        <strain evidence="1 2">IBRC-M 10683</strain>
    </source>
</reference>
<gene>
    <name evidence="1" type="ORF">SAMN05216225_103235</name>
</gene>
<dbReference type="PANTHER" id="PTHR39179">
    <property type="entry name" value="SPORE COAT PROTEIN I"/>
    <property type="match status" value="1"/>
</dbReference>
<dbReference type="PANTHER" id="PTHR39179:SF2">
    <property type="entry name" value="ENDOSPORE COAT-ASSOCIATED PROTEIN YUTH"/>
    <property type="match status" value="1"/>
</dbReference>
<protein>
    <submittedName>
        <fullName evidence="1">Spore coat protein YutH</fullName>
    </submittedName>
</protein>
<dbReference type="RefSeq" id="WP_072891214.1">
    <property type="nucleotide sequence ID" value="NZ_FQVW01000032.1"/>
</dbReference>
<dbReference type="InterPro" id="IPR047175">
    <property type="entry name" value="CotS-like"/>
</dbReference>
<organism evidence="1 2">
    <name type="scientific">Ornithinibacillus halophilus</name>
    <dbReference type="NCBI Taxonomy" id="930117"/>
    <lineage>
        <taxon>Bacteria</taxon>
        <taxon>Bacillati</taxon>
        <taxon>Bacillota</taxon>
        <taxon>Bacilli</taxon>
        <taxon>Bacillales</taxon>
        <taxon>Bacillaceae</taxon>
        <taxon>Ornithinibacillus</taxon>
    </lineage>
</organism>
<sequence length="324" mass="39014">MKEFLKMNYGIQVKNKVRYRQLEGFQDDEHLYFIIPSLNKETIHMEQAALGYFLAENSYDQIAYPLTSLNGEWFQMIENTPYIVTKVETPLDSKPSSHGTYLANFHQLSTTYQYEPQEISSYGQWKDLWISKLTAFEQKTQEEAAEYRNDYYRLVMDSLPYLVGVSENAIQYLQETESERRYHLHDQGTIAFRRYQNNVEQPIIWFHDLVYDHPTRDLAEFIRYQLLSDSKNGLNNSKQFIQDYQSIRPLSVFSWRLLYARLIFPIHIFDCLEDTFIHRDFEKQYKQLQSILDQQHDYELNLSKFFEMMEVDYQSLRIPVLHWL</sequence>
<evidence type="ECO:0000313" key="2">
    <source>
        <dbReference type="Proteomes" id="UP000183988"/>
    </source>
</evidence>
<dbReference type="GO" id="GO:0042601">
    <property type="term" value="C:endospore-forming forespore"/>
    <property type="evidence" value="ECO:0007669"/>
    <property type="project" value="TreeGrafter"/>
</dbReference>
<dbReference type="InterPro" id="IPR011009">
    <property type="entry name" value="Kinase-like_dom_sf"/>
</dbReference>
<dbReference type="SUPFAM" id="SSF56112">
    <property type="entry name" value="Protein kinase-like (PK-like)"/>
    <property type="match status" value="1"/>
</dbReference>
<dbReference type="Proteomes" id="UP000183988">
    <property type="component" value="Unassembled WGS sequence"/>
</dbReference>
<proteinExistence type="predicted"/>
<dbReference type="AlphaFoldDB" id="A0A1M5JPY4"/>
<keyword evidence="1" id="KW-0946">Virion</keyword>
<name>A0A1M5JPY4_9BACI</name>
<keyword evidence="2" id="KW-1185">Reference proteome</keyword>
<dbReference type="OrthoDB" id="2986702at2"/>
<evidence type="ECO:0000313" key="1">
    <source>
        <dbReference type="EMBL" id="SHG42339.1"/>
    </source>
</evidence>
<dbReference type="Gene3D" id="3.90.1200.10">
    <property type="match status" value="1"/>
</dbReference>
<accession>A0A1M5JPY4</accession>
<dbReference type="STRING" id="930117.SAMN05216225_103235"/>
<keyword evidence="1" id="KW-0167">Capsid protein</keyword>
<dbReference type="EMBL" id="FQVW01000032">
    <property type="protein sequence ID" value="SHG42339.1"/>
    <property type="molecule type" value="Genomic_DNA"/>
</dbReference>